<dbReference type="PANTHER" id="PTHR42791:SF1">
    <property type="entry name" value="N-ACETYLTRANSFERASE DOMAIN-CONTAINING PROTEIN"/>
    <property type="match status" value="1"/>
</dbReference>
<evidence type="ECO:0000313" key="3">
    <source>
        <dbReference type="Proteomes" id="UP000324585"/>
    </source>
</evidence>
<comment type="caution">
    <text evidence="2">The sequence shown here is derived from an EMBL/GenBank/DDBJ whole genome shotgun (WGS) entry which is preliminary data.</text>
</comment>
<dbReference type="Pfam" id="PF13508">
    <property type="entry name" value="Acetyltransf_7"/>
    <property type="match status" value="1"/>
</dbReference>
<organism evidence="2 3">
    <name type="scientific">Porphyridium purpureum</name>
    <name type="common">Red alga</name>
    <name type="synonym">Porphyridium cruentum</name>
    <dbReference type="NCBI Taxonomy" id="35688"/>
    <lineage>
        <taxon>Eukaryota</taxon>
        <taxon>Rhodophyta</taxon>
        <taxon>Bangiophyceae</taxon>
        <taxon>Porphyridiales</taxon>
        <taxon>Porphyridiaceae</taxon>
        <taxon>Porphyridium</taxon>
    </lineage>
</organism>
<dbReference type="InterPro" id="IPR000182">
    <property type="entry name" value="GNAT_dom"/>
</dbReference>
<dbReference type="OMA" id="FRSTIME"/>
<dbReference type="SUPFAM" id="SSF55729">
    <property type="entry name" value="Acyl-CoA N-acyltransferases (Nat)"/>
    <property type="match status" value="1"/>
</dbReference>
<dbReference type="Gene3D" id="3.40.630.30">
    <property type="match status" value="1"/>
</dbReference>
<dbReference type="AlphaFoldDB" id="A0A5J4ZAH4"/>
<evidence type="ECO:0000259" key="1">
    <source>
        <dbReference type="PROSITE" id="PS51186"/>
    </source>
</evidence>
<dbReference type="EMBL" id="VRMN01000001">
    <property type="protein sequence ID" value="KAA8499954.1"/>
    <property type="molecule type" value="Genomic_DNA"/>
</dbReference>
<name>A0A5J4ZAH4_PORPP</name>
<proteinExistence type="predicted"/>
<gene>
    <name evidence="2" type="ORF">FVE85_7539</name>
</gene>
<dbReference type="InterPro" id="IPR052523">
    <property type="entry name" value="Trichothecene_AcTrans"/>
</dbReference>
<evidence type="ECO:0000313" key="2">
    <source>
        <dbReference type="EMBL" id="KAA8499954.1"/>
    </source>
</evidence>
<sequence>MEVWSASPLGEDVVDDAADLVADAFLESPAYKYILHGVAGHARAPPARARRERDRVVLRMLFRANLRVHAGDRIFSGAFAPHEHARRLVCFFMLRPSSVAPPKIWRELWLALQIVWYGGVGTLWRLIRVKNWFESTQKQVVRGYPGASRGGPYLTLERMVVRPELQGQGVGSRCLAAALQEADALQLPVFLATQEERNVEFYSRLGFRVALAEPVPLDIGGYPNFFMVRDHSQDR</sequence>
<protein>
    <recommendedName>
        <fullName evidence="1">N-acetyltransferase domain-containing protein</fullName>
    </recommendedName>
</protein>
<reference evidence="3" key="1">
    <citation type="journal article" date="2019" name="Nat. Commun.">
        <title>Expansion of phycobilisome linker gene families in mesophilic red algae.</title>
        <authorList>
            <person name="Lee J."/>
            <person name="Kim D."/>
            <person name="Bhattacharya D."/>
            <person name="Yoon H.S."/>
        </authorList>
    </citation>
    <scope>NUCLEOTIDE SEQUENCE [LARGE SCALE GENOMIC DNA]</scope>
    <source>
        <strain evidence="3">CCMP 1328</strain>
    </source>
</reference>
<dbReference type="GO" id="GO:0016747">
    <property type="term" value="F:acyltransferase activity, transferring groups other than amino-acyl groups"/>
    <property type="evidence" value="ECO:0007669"/>
    <property type="project" value="InterPro"/>
</dbReference>
<accession>A0A5J4ZAH4</accession>
<dbReference type="CDD" id="cd04301">
    <property type="entry name" value="NAT_SF"/>
    <property type="match status" value="1"/>
</dbReference>
<feature type="domain" description="N-acetyltransferase" evidence="1">
    <location>
        <begin position="77"/>
        <end position="229"/>
    </location>
</feature>
<dbReference type="PANTHER" id="PTHR42791">
    <property type="entry name" value="GNAT FAMILY ACETYLTRANSFERASE"/>
    <property type="match status" value="1"/>
</dbReference>
<dbReference type="InterPro" id="IPR016181">
    <property type="entry name" value="Acyl_CoA_acyltransferase"/>
</dbReference>
<dbReference type="Proteomes" id="UP000324585">
    <property type="component" value="Unassembled WGS sequence"/>
</dbReference>
<keyword evidence="3" id="KW-1185">Reference proteome</keyword>
<dbReference type="PROSITE" id="PS51186">
    <property type="entry name" value="GNAT"/>
    <property type="match status" value="1"/>
</dbReference>
<dbReference type="OrthoDB" id="512662at2759"/>